<dbReference type="PANTHER" id="PTHR33525:SF6">
    <property type="entry name" value="HDOD DOMAIN-CONTAINING PROTEIN"/>
    <property type="match status" value="1"/>
</dbReference>
<evidence type="ECO:0000256" key="1">
    <source>
        <dbReference type="PROSITE-ProRule" id="PRU00169"/>
    </source>
</evidence>
<dbReference type="Pfam" id="PF00072">
    <property type="entry name" value="Response_reg"/>
    <property type="match status" value="1"/>
</dbReference>
<keyword evidence="1" id="KW-0597">Phosphoprotein</keyword>
<dbReference type="InterPro" id="IPR052340">
    <property type="entry name" value="RNase_Y/CdgJ"/>
</dbReference>
<dbReference type="InterPro" id="IPR011006">
    <property type="entry name" value="CheY-like_superfamily"/>
</dbReference>
<dbReference type="Proteomes" id="UP000549250">
    <property type="component" value="Unassembled WGS sequence"/>
</dbReference>
<name>A0A839T608_AZOMA</name>
<reference evidence="4 5" key="1">
    <citation type="submission" date="2020-08" db="EMBL/GenBank/DDBJ databases">
        <title>Genomic Encyclopedia of Type Strains, Phase III (KMG-III): the genomes of soil and plant-associated and newly described type strains.</title>
        <authorList>
            <person name="Whitman W."/>
        </authorList>
    </citation>
    <scope>NUCLEOTIDE SEQUENCE [LARGE SCALE GENOMIC DNA]</scope>
    <source>
        <strain evidence="4 5">CECT 4462</strain>
    </source>
</reference>
<organism evidence="4 5">
    <name type="scientific">Azomonas macrocytogenes</name>
    <name type="common">Azotobacter macrocytogenes</name>
    <dbReference type="NCBI Taxonomy" id="69962"/>
    <lineage>
        <taxon>Bacteria</taxon>
        <taxon>Pseudomonadati</taxon>
        <taxon>Pseudomonadota</taxon>
        <taxon>Gammaproteobacteria</taxon>
        <taxon>Pseudomonadales</taxon>
        <taxon>Pseudomonadaceae</taxon>
        <taxon>Azomonas</taxon>
    </lineage>
</organism>
<proteinExistence type="predicted"/>
<evidence type="ECO:0000259" key="3">
    <source>
        <dbReference type="PROSITE" id="PS51833"/>
    </source>
</evidence>
<dbReference type="CDD" id="cd00156">
    <property type="entry name" value="REC"/>
    <property type="match status" value="1"/>
</dbReference>
<keyword evidence="5" id="KW-1185">Reference proteome</keyword>
<evidence type="ECO:0000313" key="5">
    <source>
        <dbReference type="Proteomes" id="UP000549250"/>
    </source>
</evidence>
<comment type="caution">
    <text evidence="4">The sequence shown here is derived from an EMBL/GenBank/DDBJ whole genome shotgun (WGS) entry which is preliminary data.</text>
</comment>
<feature type="modified residue" description="4-aspartylphosphate" evidence="1">
    <location>
        <position position="60"/>
    </location>
</feature>
<sequence>MPPSASAPLIIIADNDPEIADLLARIVAEVRPDARAIAMDDGRKVLTACKRQTPDLLIADVAIATLDGLSLLRELRGHGPTQRLPCILLDGKASAANVRAAQPLHPAAYLSKPLDRDDLRKRLGKLLATDTPVPPRQQQERLDDFLEQLREAPGKAPILEEIRSATAQCLQAGEYDLHDLEKIYKQNPHITAYLIHAANSAVYYTATPCTTLPQALARLGIKRTLNLILSATLEEHARLADHRLADKARGFTQQAIQVAQTSAWLAKQLKLDAELCYTAGLLHNLGELVLLHYLQKWQDQGGELDEAQRNDIIERRGASFGSALRAHWRLPINLRQLIGAYYSFWNGVVVPEALVLNLAGQLLRLPEGQEPGTLFDVREARMLRLDRKLLAEVPRQSASSAH</sequence>
<dbReference type="SMART" id="SM00448">
    <property type="entry name" value="REC"/>
    <property type="match status" value="1"/>
</dbReference>
<dbReference type="InterPro" id="IPR013976">
    <property type="entry name" value="HDOD"/>
</dbReference>
<dbReference type="EMBL" id="JACHXI010000006">
    <property type="protein sequence ID" value="MBB3103375.1"/>
    <property type="molecule type" value="Genomic_DNA"/>
</dbReference>
<evidence type="ECO:0000313" key="4">
    <source>
        <dbReference type="EMBL" id="MBB3103375.1"/>
    </source>
</evidence>
<gene>
    <name evidence="4" type="ORF">FHR87_001770</name>
</gene>
<dbReference type="GO" id="GO:0000160">
    <property type="term" value="P:phosphorelay signal transduction system"/>
    <property type="evidence" value="ECO:0007669"/>
    <property type="project" value="InterPro"/>
</dbReference>
<feature type="domain" description="HDOD" evidence="3">
    <location>
        <begin position="156"/>
        <end position="344"/>
    </location>
</feature>
<dbReference type="SUPFAM" id="SSF109604">
    <property type="entry name" value="HD-domain/PDEase-like"/>
    <property type="match status" value="1"/>
</dbReference>
<dbReference type="Gene3D" id="1.10.3210.10">
    <property type="entry name" value="Hypothetical protein af1432"/>
    <property type="match status" value="1"/>
</dbReference>
<dbReference type="Pfam" id="PF08668">
    <property type="entry name" value="HDOD"/>
    <property type="match status" value="1"/>
</dbReference>
<protein>
    <submittedName>
        <fullName evidence="4">HD-like signal output (HDOD) protein/ActR/RegA family two-component response regulator</fullName>
    </submittedName>
</protein>
<dbReference type="SUPFAM" id="SSF52172">
    <property type="entry name" value="CheY-like"/>
    <property type="match status" value="1"/>
</dbReference>
<evidence type="ECO:0000259" key="2">
    <source>
        <dbReference type="PROSITE" id="PS50110"/>
    </source>
</evidence>
<dbReference type="PROSITE" id="PS51833">
    <property type="entry name" value="HDOD"/>
    <property type="match status" value="1"/>
</dbReference>
<accession>A0A839T608</accession>
<dbReference type="Gene3D" id="3.40.50.2300">
    <property type="match status" value="1"/>
</dbReference>
<dbReference type="RefSeq" id="WP_338021238.1">
    <property type="nucleotide sequence ID" value="NZ_JACHXI010000006.1"/>
</dbReference>
<dbReference type="AlphaFoldDB" id="A0A839T608"/>
<feature type="domain" description="Response regulatory" evidence="2">
    <location>
        <begin position="9"/>
        <end position="127"/>
    </location>
</feature>
<dbReference type="InterPro" id="IPR001789">
    <property type="entry name" value="Sig_transdc_resp-reg_receiver"/>
</dbReference>
<dbReference type="PROSITE" id="PS50110">
    <property type="entry name" value="RESPONSE_REGULATORY"/>
    <property type="match status" value="1"/>
</dbReference>
<dbReference type="PANTHER" id="PTHR33525">
    <property type="match status" value="1"/>
</dbReference>